<dbReference type="Proteomes" id="UP001152622">
    <property type="component" value="Chromosome 3"/>
</dbReference>
<evidence type="ECO:0000256" key="1">
    <source>
        <dbReference type="SAM" id="MobiDB-lite"/>
    </source>
</evidence>
<dbReference type="EMBL" id="JAINUF010000003">
    <property type="protein sequence ID" value="KAJ8369751.1"/>
    <property type="molecule type" value="Genomic_DNA"/>
</dbReference>
<feature type="region of interest" description="Disordered" evidence="1">
    <location>
        <begin position="430"/>
        <end position="467"/>
    </location>
</feature>
<dbReference type="OrthoDB" id="8195485at2759"/>
<feature type="region of interest" description="Disordered" evidence="1">
    <location>
        <begin position="197"/>
        <end position="226"/>
    </location>
</feature>
<sequence length="467" mass="52560">MKGISTNPEQVAVWIQSFGICSHLSMSLDEMYDNAEALDKTMKPNRHKEEGKGWRELDAEDQAKILRVLWENSHPLTTETTTLHHIINSQVADRKRRMELSALFYYELGPVPASIIDEYGCLRKGNKSVIVQRLGILVPNPHPPDVVLNDASQLIYHVVWPSSSTVADLSASMGGRLNRYITQTFVIFDRYQQVSAKDHERQRRAGKSSKEYQLPLTTPLPSHDKVMKNKTNKRRLGELLCTHSIGDHIEMEMRVVPGDLLHFIGEEGATDLQITEAVRGFFLALYNQRESASLNVTRYDIYQKRKTSPALKTLPPTERNAQLHGRRAHLQVLLWKAADHPDPPDVDITKFGWDKKEGEKEGEEVIMPVLDASPVAPPALLDIISCSCKAGLKPCTTAKCSCAAAGLACTSYCFCKGYDSTCCNPLTHSQQEEQDDYKNVESGEEDEDRADDEDEVDDKNMVYNSEE</sequence>
<proteinExistence type="predicted"/>
<evidence type="ECO:0000313" key="3">
    <source>
        <dbReference type="Proteomes" id="UP001152622"/>
    </source>
</evidence>
<feature type="compositionally biased region" description="Acidic residues" evidence="1">
    <location>
        <begin position="442"/>
        <end position="457"/>
    </location>
</feature>
<reference evidence="2" key="1">
    <citation type="journal article" date="2023" name="Science">
        <title>Genome structures resolve the early diversification of teleost fishes.</title>
        <authorList>
            <person name="Parey E."/>
            <person name="Louis A."/>
            <person name="Montfort J."/>
            <person name="Bouchez O."/>
            <person name="Roques C."/>
            <person name="Iampietro C."/>
            <person name="Lluch J."/>
            <person name="Castinel A."/>
            <person name="Donnadieu C."/>
            <person name="Desvignes T."/>
            <person name="Floi Bucao C."/>
            <person name="Jouanno E."/>
            <person name="Wen M."/>
            <person name="Mejri S."/>
            <person name="Dirks R."/>
            <person name="Jansen H."/>
            <person name="Henkel C."/>
            <person name="Chen W.J."/>
            <person name="Zahm M."/>
            <person name="Cabau C."/>
            <person name="Klopp C."/>
            <person name="Thompson A.W."/>
            <person name="Robinson-Rechavi M."/>
            <person name="Braasch I."/>
            <person name="Lecointre G."/>
            <person name="Bobe J."/>
            <person name="Postlethwait J.H."/>
            <person name="Berthelot C."/>
            <person name="Roest Crollius H."/>
            <person name="Guiguen Y."/>
        </authorList>
    </citation>
    <scope>NUCLEOTIDE SEQUENCE</scope>
    <source>
        <strain evidence="2">WJC10195</strain>
    </source>
</reference>
<accession>A0A9Q1J737</accession>
<evidence type="ECO:0008006" key="4">
    <source>
        <dbReference type="Google" id="ProtNLM"/>
    </source>
</evidence>
<protein>
    <recommendedName>
        <fullName evidence="4">Tesmin/TSO1-like CXC domain-containing protein</fullName>
    </recommendedName>
</protein>
<name>A0A9Q1J737_SYNKA</name>
<gene>
    <name evidence="2" type="ORF">SKAU_G00097790</name>
</gene>
<dbReference type="AlphaFoldDB" id="A0A9Q1J737"/>
<keyword evidence="3" id="KW-1185">Reference proteome</keyword>
<organism evidence="2 3">
    <name type="scientific">Synaphobranchus kaupii</name>
    <name type="common">Kaup's arrowtooth eel</name>
    <dbReference type="NCBI Taxonomy" id="118154"/>
    <lineage>
        <taxon>Eukaryota</taxon>
        <taxon>Metazoa</taxon>
        <taxon>Chordata</taxon>
        <taxon>Craniata</taxon>
        <taxon>Vertebrata</taxon>
        <taxon>Euteleostomi</taxon>
        <taxon>Actinopterygii</taxon>
        <taxon>Neopterygii</taxon>
        <taxon>Teleostei</taxon>
        <taxon>Anguilliformes</taxon>
        <taxon>Synaphobranchidae</taxon>
        <taxon>Synaphobranchus</taxon>
    </lineage>
</organism>
<comment type="caution">
    <text evidence="2">The sequence shown here is derived from an EMBL/GenBank/DDBJ whole genome shotgun (WGS) entry which is preliminary data.</text>
</comment>
<evidence type="ECO:0000313" key="2">
    <source>
        <dbReference type="EMBL" id="KAJ8369751.1"/>
    </source>
</evidence>